<feature type="region of interest" description="Disordered" evidence="1">
    <location>
        <begin position="277"/>
        <end position="314"/>
    </location>
</feature>
<organism evidence="2 3">
    <name type="scientific">Mortierella alpina</name>
    <name type="common">Oleaginous fungus</name>
    <name type="synonym">Mortierella renispora</name>
    <dbReference type="NCBI Taxonomy" id="64518"/>
    <lineage>
        <taxon>Eukaryota</taxon>
        <taxon>Fungi</taxon>
        <taxon>Fungi incertae sedis</taxon>
        <taxon>Mucoromycota</taxon>
        <taxon>Mortierellomycotina</taxon>
        <taxon>Mortierellomycetes</taxon>
        <taxon>Mortierellales</taxon>
        <taxon>Mortierellaceae</taxon>
        <taxon>Mortierella</taxon>
    </lineage>
</organism>
<name>A0A9P6ISV0_MORAP</name>
<sequence length="363" mass="39265">MNFSLTSPQLLDLASYQRTLKNLIATFAAGSNPNNSRIGSHADTPDLTEVCLSSGAAVVMDTSVLRLPPLTTPSIGSSKPDPHPQQLSSSQNYPLAFVASSQVSSLLSSTPTSWPVLYYLRLPLNPLTHTIQCHVSARRLCPRHVSFLDKILRRLCDASPGAFMIGYSDGMSGVDPGIEVVYSESHLANVHTGSSEHTSSLFTGHKDLQESNHHPQLTGLAGHIEQSLSPAIIEGNHHHHLHQHHHYHQNSSSSSHSRIEDPHLPSARSLKTLKDNIAAASMSSTTTTTTTATTSNMGMMKEGPTIFQDRDRPDPALARVGPGVNEPTDVGIYDFGLADESEVFLDVSLGLGMDDVHDTLWVH</sequence>
<feature type="compositionally biased region" description="Low complexity" evidence="1">
    <location>
        <begin position="278"/>
        <end position="295"/>
    </location>
</feature>
<evidence type="ECO:0000313" key="3">
    <source>
        <dbReference type="Proteomes" id="UP000738359"/>
    </source>
</evidence>
<evidence type="ECO:0000256" key="1">
    <source>
        <dbReference type="SAM" id="MobiDB-lite"/>
    </source>
</evidence>
<feature type="region of interest" description="Disordered" evidence="1">
    <location>
        <begin position="240"/>
        <end position="263"/>
    </location>
</feature>
<dbReference type="AlphaFoldDB" id="A0A9P6ISV0"/>
<evidence type="ECO:0000313" key="2">
    <source>
        <dbReference type="EMBL" id="KAF9946118.1"/>
    </source>
</evidence>
<proteinExistence type="predicted"/>
<dbReference type="OrthoDB" id="2395221at2759"/>
<gene>
    <name evidence="2" type="ORF">BGZ70_003396</name>
</gene>
<dbReference type="Proteomes" id="UP000738359">
    <property type="component" value="Unassembled WGS sequence"/>
</dbReference>
<protein>
    <submittedName>
        <fullName evidence="2">Uncharacterized protein</fullName>
    </submittedName>
</protein>
<accession>A0A9P6ISV0</accession>
<keyword evidence="3" id="KW-1185">Reference proteome</keyword>
<comment type="caution">
    <text evidence="2">The sequence shown here is derived from an EMBL/GenBank/DDBJ whole genome shotgun (WGS) entry which is preliminary data.</text>
</comment>
<dbReference type="EMBL" id="JAAAHY010001919">
    <property type="protein sequence ID" value="KAF9946118.1"/>
    <property type="molecule type" value="Genomic_DNA"/>
</dbReference>
<reference evidence="2" key="1">
    <citation type="journal article" date="2020" name="Fungal Divers.">
        <title>Resolving the Mortierellaceae phylogeny through synthesis of multi-gene phylogenetics and phylogenomics.</title>
        <authorList>
            <person name="Vandepol N."/>
            <person name="Liber J."/>
            <person name="Desiro A."/>
            <person name="Na H."/>
            <person name="Kennedy M."/>
            <person name="Barry K."/>
            <person name="Grigoriev I.V."/>
            <person name="Miller A.N."/>
            <person name="O'Donnell K."/>
            <person name="Stajich J.E."/>
            <person name="Bonito G."/>
        </authorList>
    </citation>
    <scope>NUCLEOTIDE SEQUENCE</scope>
    <source>
        <strain evidence="2">CK1249</strain>
    </source>
</reference>
<feature type="region of interest" description="Disordered" evidence="1">
    <location>
        <begin position="70"/>
        <end position="89"/>
    </location>
</feature>